<organism evidence="6 7">
    <name type="scientific">Aspergillus pseudodeflectus</name>
    <dbReference type="NCBI Taxonomy" id="176178"/>
    <lineage>
        <taxon>Eukaryota</taxon>
        <taxon>Fungi</taxon>
        <taxon>Dikarya</taxon>
        <taxon>Ascomycota</taxon>
        <taxon>Pezizomycotina</taxon>
        <taxon>Eurotiomycetes</taxon>
        <taxon>Eurotiomycetidae</taxon>
        <taxon>Eurotiales</taxon>
        <taxon>Aspergillaceae</taxon>
        <taxon>Aspergillus</taxon>
        <taxon>Aspergillus subgen. Nidulantes</taxon>
    </lineage>
</organism>
<comment type="caution">
    <text evidence="6">The sequence shown here is derived from an EMBL/GenBank/DDBJ whole genome shotgun (WGS) entry which is preliminary data.</text>
</comment>
<dbReference type="RefSeq" id="XP_070903936.1">
    <property type="nucleotide sequence ID" value="XM_071044461.1"/>
</dbReference>
<reference evidence="6 7" key="1">
    <citation type="submission" date="2024-07" db="EMBL/GenBank/DDBJ databases">
        <title>Section-level genome sequencing and comparative genomics of Aspergillus sections Usti and Cavernicolus.</title>
        <authorList>
            <consortium name="Lawrence Berkeley National Laboratory"/>
            <person name="Nybo J.L."/>
            <person name="Vesth T.C."/>
            <person name="Theobald S."/>
            <person name="Frisvad J.C."/>
            <person name="Larsen T.O."/>
            <person name="Kjaerboelling I."/>
            <person name="Rothschild-Mancinelli K."/>
            <person name="Lyhne E.K."/>
            <person name="Kogle M.E."/>
            <person name="Barry K."/>
            <person name="Clum A."/>
            <person name="Na H."/>
            <person name="Ledsgaard L."/>
            <person name="Lin J."/>
            <person name="Lipzen A."/>
            <person name="Kuo A."/>
            <person name="Riley R."/>
            <person name="Mondo S."/>
            <person name="LaButti K."/>
            <person name="Haridas S."/>
            <person name="Pangalinan J."/>
            <person name="Salamov A.A."/>
            <person name="Simmons B.A."/>
            <person name="Magnuson J.K."/>
            <person name="Chen J."/>
            <person name="Drula E."/>
            <person name="Henrissat B."/>
            <person name="Wiebenga A."/>
            <person name="Lubbers R.J."/>
            <person name="Gomes A.C."/>
            <person name="Macurrencykelacurrency M.R."/>
            <person name="Stajich J."/>
            <person name="Grigoriev I.V."/>
            <person name="Mortensen U.H."/>
            <person name="De vries R.P."/>
            <person name="Baker S.E."/>
            <person name="Andersen M.R."/>
        </authorList>
    </citation>
    <scope>NUCLEOTIDE SEQUENCE [LARGE SCALE GENOMIC DNA]</scope>
    <source>
        <strain evidence="6 7">CBS 756.74</strain>
    </source>
</reference>
<sequence length="156" mass="14851">MPTFPKIQNLSSTLLTQGAKTAQTALNEGAKMAATYGPAAMNKTAEFVGHAANWTSQNPALATSILIGGAIIAAPAVVAAPALSIAGFGPAGVQAGSIAAAVQGTIGNVAAGSTFATLQSAGAAGAGAAVVNGAVQGAAVVGTIGNVAVGWVRARL</sequence>
<evidence type="ECO:0000313" key="7">
    <source>
        <dbReference type="Proteomes" id="UP001610444"/>
    </source>
</evidence>
<dbReference type="GeneID" id="98159625"/>
<evidence type="ECO:0000256" key="1">
    <source>
        <dbReference type="ARBA" id="ARBA00004141"/>
    </source>
</evidence>
<dbReference type="PANTHER" id="PTHR16932">
    <property type="entry name" value="INTERFERON ALPHA-INDUCIBLE PROTEIN 27"/>
    <property type="match status" value="1"/>
</dbReference>
<comment type="subcellular location">
    <subcellularLocation>
        <location evidence="1">Membrane</location>
        <topology evidence="1">Multi-pass membrane protein</topology>
    </subcellularLocation>
</comment>
<proteinExistence type="inferred from homology"/>
<evidence type="ECO:0000256" key="2">
    <source>
        <dbReference type="ARBA" id="ARBA00007262"/>
    </source>
</evidence>
<evidence type="ECO:0000256" key="4">
    <source>
        <dbReference type="ARBA" id="ARBA00022989"/>
    </source>
</evidence>
<dbReference type="InterPro" id="IPR009311">
    <property type="entry name" value="IFI6/IFI27-like"/>
</dbReference>
<dbReference type="EMBL" id="JBFXLR010000004">
    <property type="protein sequence ID" value="KAL2858972.1"/>
    <property type="molecule type" value="Genomic_DNA"/>
</dbReference>
<comment type="similarity">
    <text evidence="2">Belongs to the IFI6/IFI27 family.</text>
</comment>
<keyword evidence="3" id="KW-0812">Transmembrane</keyword>
<protein>
    <submittedName>
        <fullName evidence="6">Uncharacterized protein</fullName>
    </submittedName>
</protein>
<dbReference type="Gene3D" id="6.10.110.10">
    <property type="match status" value="1"/>
</dbReference>
<evidence type="ECO:0000256" key="5">
    <source>
        <dbReference type="ARBA" id="ARBA00023136"/>
    </source>
</evidence>
<evidence type="ECO:0000256" key="3">
    <source>
        <dbReference type="ARBA" id="ARBA00022692"/>
    </source>
</evidence>
<dbReference type="Pfam" id="PF06140">
    <property type="entry name" value="Ifi-6-16"/>
    <property type="match status" value="1"/>
</dbReference>
<gene>
    <name evidence="6" type="ORF">BJX68DRAFT_262491</name>
</gene>
<accession>A0ABR4L662</accession>
<dbReference type="InterPro" id="IPR038213">
    <property type="entry name" value="IFI6/IFI27-like_sf"/>
</dbReference>
<evidence type="ECO:0000313" key="6">
    <source>
        <dbReference type="EMBL" id="KAL2858972.1"/>
    </source>
</evidence>
<dbReference type="Proteomes" id="UP001610444">
    <property type="component" value="Unassembled WGS sequence"/>
</dbReference>
<keyword evidence="5" id="KW-0472">Membrane</keyword>
<dbReference type="PANTHER" id="PTHR16932:SF18">
    <property type="entry name" value="INTERFERON, ALPHA-INDUCIBLE PROTEIN 27-LIKE 2"/>
    <property type="match status" value="1"/>
</dbReference>
<keyword evidence="7" id="KW-1185">Reference proteome</keyword>
<name>A0ABR4L662_9EURO</name>
<keyword evidence="4" id="KW-1133">Transmembrane helix</keyword>